<dbReference type="PANTHER" id="PTHR34220:SF7">
    <property type="entry name" value="SENSOR HISTIDINE KINASE YPDA"/>
    <property type="match status" value="1"/>
</dbReference>
<feature type="domain" description="Signal transduction histidine kinase internal region" evidence="2">
    <location>
        <begin position="202"/>
        <end position="277"/>
    </location>
</feature>
<dbReference type="GO" id="GO:0016020">
    <property type="term" value="C:membrane"/>
    <property type="evidence" value="ECO:0007669"/>
    <property type="project" value="InterPro"/>
</dbReference>
<dbReference type="Pfam" id="PF06580">
    <property type="entry name" value="His_kinase"/>
    <property type="match status" value="1"/>
</dbReference>
<dbReference type="AlphaFoldDB" id="A0A2P8D2V7"/>
<dbReference type="PANTHER" id="PTHR34220">
    <property type="entry name" value="SENSOR HISTIDINE KINASE YPDA"/>
    <property type="match status" value="1"/>
</dbReference>
<keyword evidence="1" id="KW-0812">Transmembrane</keyword>
<name>A0A2P8D2V7_9BACT</name>
<comment type="caution">
    <text evidence="3">The sequence shown here is derived from an EMBL/GenBank/DDBJ whole genome shotgun (WGS) entry which is preliminary data.</text>
</comment>
<evidence type="ECO:0000259" key="2">
    <source>
        <dbReference type="Pfam" id="PF06580"/>
    </source>
</evidence>
<evidence type="ECO:0000313" key="4">
    <source>
        <dbReference type="Proteomes" id="UP000240572"/>
    </source>
</evidence>
<gene>
    <name evidence="3" type="ORF">B0I18_105151</name>
</gene>
<accession>A0A2P8D2V7</accession>
<dbReference type="InterPro" id="IPR010559">
    <property type="entry name" value="Sig_transdc_His_kin_internal"/>
</dbReference>
<dbReference type="EMBL" id="PYGD01000005">
    <property type="protein sequence ID" value="PSK91568.1"/>
    <property type="molecule type" value="Genomic_DNA"/>
</dbReference>
<feature type="transmembrane region" description="Helical" evidence="1">
    <location>
        <begin position="93"/>
        <end position="112"/>
    </location>
</feature>
<keyword evidence="4" id="KW-1185">Reference proteome</keyword>
<sequence length="388" mass="46122">MKASGNKVNGLWSYLAYWRTIEARWQNIGPGMTLWYYIYISTTLAMKRHYKIALHLFYWFCFFGWSTLSRTLYNPAYHFDFHHLFGPLNMAEYLVFMGTFYLNYCFIMPRFFKQKQYKRTWTTWFLLLLFFICFRYFVEQYLLMIWFHIQNYYEGVSIDFFVFDNLYFGSNVILMSVVFWAIDNWMKIQKEKTALEQEKATAELDFLKSQLNPHFLFNTLNNIYSLVYHQSDKTLPAILKLSELMRYMTRESTVDSIELSRELEYIESFIALESLRTVGTAAVQFTIQGATEGLKIAPLLMIPFIENGFKHGVVNDKHNPFLIELTLHNRQLVLHTRNKIGNHHKDSGSGVGLRNVRRRLELLYPGRYHLAVTQNGDQYNCTLQLDLN</sequence>
<evidence type="ECO:0000313" key="3">
    <source>
        <dbReference type="EMBL" id="PSK91568.1"/>
    </source>
</evidence>
<dbReference type="GO" id="GO:0000155">
    <property type="term" value="F:phosphorelay sensor kinase activity"/>
    <property type="evidence" value="ECO:0007669"/>
    <property type="project" value="InterPro"/>
</dbReference>
<feature type="transmembrane region" description="Helical" evidence="1">
    <location>
        <begin position="124"/>
        <end position="149"/>
    </location>
</feature>
<feature type="transmembrane region" description="Helical" evidence="1">
    <location>
        <begin position="161"/>
        <end position="182"/>
    </location>
</feature>
<dbReference type="Proteomes" id="UP000240572">
    <property type="component" value="Unassembled WGS sequence"/>
</dbReference>
<organism evidence="3 4">
    <name type="scientific">Taibaiella chishuiensis</name>
    <dbReference type="NCBI Taxonomy" id="1434707"/>
    <lineage>
        <taxon>Bacteria</taxon>
        <taxon>Pseudomonadati</taxon>
        <taxon>Bacteroidota</taxon>
        <taxon>Chitinophagia</taxon>
        <taxon>Chitinophagales</taxon>
        <taxon>Chitinophagaceae</taxon>
        <taxon>Taibaiella</taxon>
    </lineage>
</organism>
<protein>
    <submittedName>
        <fullName evidence="3">Histidine kinase</fullName>
    </submittedName>
</protein>
<feature type="transmembrane region" description="Helical" evidence="1">
    <location>
        <begin position="56"/>
        <end position="73"/>
    </location>
</feature>
<dbReference type="InterPro" id="IPR050640">
    <property type="entry name" value="Bact_2-comp_sensor_kinase"/>
</dbReference>
<evidence type="ECO:0000256" key="1">
    <source>
        <dbReference type="SAM" id="Phobius"/>
    </source>
</evidence>
<keyword evidence="3" id="KW-0418">Kinase</keyword>
<keyword evidence="3" id="KW-0808">Transferase</keyword>
<reference evidence="3 4" key="1">
    <citation type="submission" date="2018-03" db="EMBL/GenBank/DDBJ databases">
        <title>Genomic Encyclopedia of Type Strains, Phase III (KMG-III): the genomes of soil and plant-associated and newly described type strains.</title>
        <authorList>
            <person name="Whitman W."/>
        </authorList>
    </citation>
    <scope>NUCLEOTIDE SEQUENCE [LARGE SCALE GENOMIC DNA]</scope>
    <source>
        <strain evidence="3 4">CGMCC 1.12700</strain>
    </source>
</reference>
<dbReference type="OrthoDB" id="9809908at2"/>
<proteinExistence type="predicted"/>
<dbReference type="RefSeq" id="WP_106523467.1">
    <property type="nucleotide sequence ID" value="NZ_PYGD01000005.1"/>
</dbReference>
<keyword evidence="1" id="KW-0472">Membrane</keyword>
<keyword evidence="1" id="KW-1133">Transmembrane helix</keyword>